<feature type="region of interest" description="Disordered" evidence="10">
    <location>
        <begin position="97"/>
        <end position="139"/>
    </location>
</feature>
<keyword evidence="7 9" id="KW-0496">Mitochondrion</keyword>
<keyword evidence="6 9" id="KW-1133">Transmembrane helix</keyword>
<dbReference type="PANTHER" id="PTHR21304">
    <property type="entry name" value="MICOS COMPLEX SUBUNIT MIC10"/>
    <property type="match status" value="1"/>
</dbReference>
<evidence type="ECO:0000256" key="1">
    <source>
        <dbReference type="ARBA" id="ARBA00002689"/>
    </source>
</evidence>
<evidence type="ECO:0000256" key="9">
    <source>
        <dbReference type="RuleBase" id="RU363011"/>
    </source>
</evidence>
<dbReference type="OrthoDB" id="1916310at2759"/>
<comment type="subunit">
    <text evidence="9">Component of the mitochondrial contact site and cristae organizing system (MICOS) complex.</text>
</comment>
<evidence type="ECO:0000256" key="7">
    <source>
        <dbReference type="ARBA" id="ARBA00023128"/>
    </source>
</evidence>
<keyword evidence="8 9" id="KW-0472">Membrane</keyword>
<gene>
    <name evidence="11" type="ORF">BV898_03910</name>
</gene>
<comment type="function">
    <text evidence="1 9">Component of the MICOS complex, a large protein complex of the mitochondrial inner membrane that plays crucial roles in the maintenance of crista junctions, inner membrane architecture, and formation of contact sites to the outer membrane.</text>
</comment>
<comment type="similarity">
    <text evidence="3 9">Belongs to the MICOS complex subunit Mic10 family.</text>
</comment>
<evidence type="ECO:0000256" key="5">
    <source>
        <dbReference type="ARBA" id="ARBA00022792"/>
    </source>
</evidence>
<evidence type="ECO:0000256" key="10">
    <source>
        <dbReference type="SAM" id="MobiDB-lite"/>
    </source>
</evidence>
<protein>
    <recommendedName>
        <fullName evidence="9">MICOS complex subunit MIC10</fullName>
    </recommendedName>
</protein>
<name>A0A1W0X413_HYPEX</name>
<sequence>MPHHTDVAAVAVKSEDELGRKWDHCISDSVIKFGGGIALGGLFSLLFFKRKAWPLVFGSGAGLGMSYSNCQHELRHPYVHRPARKCQNNWPVALTPGNKPACASGKSDSSKAPAPQFSPPAVQPPQIELKDAGAASSKK</sequence>
<dbReference type="EMBL" id="MTYJ01000019">
    <property type="protein sequence ID" value="OQV22064.1"/>
    <property type="molecule type" value="Genomic_DNA"/>
</dbReference>
<evidence type="ECO:0000256" key="4">
    <source>
        <dbReference type="ARBA" id="ARBA00022692"/>
    </source>
</evidence>
<dbReference type="PANTHER" id="PTHR21304:SF0">
    <property type="entry name" value="MICOS COMPLEX SUBUNIT MIC10"/>
    <property type="match status" value="1"/>
</dbReference>
<comment type="caution">
    <text evidence="11">The sequence shown here is derived from an EMBL/GenBank/DDBJ whole genome shotgun (WGS) entry which is preliminary data.</text>
</comment>
<dbReference type="InterPro" id="IPR007512">
    <property type="entry name" value="Mic10"/>
</dbReference>
<evidence type="ECO:0000313" key="12">
    <source>
        <dbReference type="Proteomes" id="UP000192578"/>
    </source>
</evidence>
<dbReference type="Proteomes" id="UP000192578">
    <property type="component" value="Unassembled WGS sequence"/>
</dbReference>
<keyword evidence="5 9" id="KW-0999">Mitochondrion inner membrane</keyword>
<dbReference type="GO" id="GO:0061617">
    <property type="term" value="C:MICOS complex"/>
    <property type="evidence" value="ECO:0007669"/>
    <property type="project" value="UniProtKB-UniRule"/>
</dbReference>
<evidence type="ECO:0000256" key="3">
    <source>
        <dbReference type="ARBA" id="ARBA00006792"/>
    </source>
</evidence>
<proteinExistence type="inferred from homology"/>
<organism evidence="11 12">
    <name type="scientific">Hypsibius exemplaris</name>
    <name type="common">Freshwater tardigrade</name>
    <dbReference type="NCBI Taxonomy" id="2072580"/>
    <lineage>
        <taxon>Eukaryota</taxon>
        <taxon>Metazoa</taxon>
        <taxon>Ecdysozoa</taxon>
        <taxon>Tardigrada</taxon>
        <taxon>Eutardigrada</taxon>
        <taxon>Parachela</taxon>
        <taxon>Hypsibioidea</taxon>
        <taxon>Hypsibiidae</taxon>
        <taxon>Hypsibius</taxon>
    </lineage>
</organism>
<comment type="subcellular location">
    <subcellularLocation>
        <location evidence="2 9">Mitochondrion inner membrane</location>
        <topology evidence="2 9">Single-pass membrane protein</topology>
    </subcellularLocation>
</comment>
<accession>A0A1W0X413</accession>
<feature type="transmembrane region" description="Helical" evidence="9">
    <location>
        <begin position="30"/>
        <end position="48"/>
    </location>
</feature>
<evidence type="ECO:0000256" key="2">
    <source>
        <dbReference type="ARBA" id="ARBA00004434"/>
    </source>
</evidence>
<evidence type="ECO:0000256" key="8">
    <source>
        <dbReference type="ARBA" id="ARBA00023136"/>
    </source>
</evidence>
<evidence type="ECO:0000313" key="11">
    <source>
        <dbReference type="EMBL" id="OQV22064.1"/>
    </source>
</evidence>
<keyword evidence="4 9" id="KW-0812">Transmembrane</keyword>
<reference evidence="12" key="1">
    <citation type="submission" date="2017-01" db="EMBL/GenBank/DDBJ databases">
        <title>Comparative genomics of anhydrobiosis in the tardigrade Hypsibius dujardini.</title>
        <authorList>
            <person name="Yoshida Y."/>
            <person name="Koutsovoulos G."/>
            <person name="Laetsch D."/>
            <person name="Stevens L."/>
            <person name="Kumar S."/>
            <person name="Horikawa D."/>
            <person name="Ishino K."/>
            <person name="Komine S."/>
            <person name="Tomita M."/>
            <person name="Blaxter M."/>
            <person name="Arakawa K."/>
        </authorList>
    </citation>
    <scope>NUCLEOTIDE SEQUENCE [LARGE SCALE GENOMIC DNA]</scope>
    <source>
        <strain evidence="12">Z151</strain>
    </source>
</reference>
<dbReference type="AlphaFoldDB" id="A0A1W0X413"/>
<dbReference type="Pfam" id="PF04418">
    <property type="entry name" value="DUF543"/>
    <property type="match status" value="1"/>
</dbReference>
<keyword evidence="12" id="KW-1185">Reference proteome</keyword>
<evidence type="ECO:0000256" key="6">
    <source>
        <dbReference type="ARBA" id="ARBA00022989"/>
    </source>
</evidence>